<dbReference type="InterPro" id="IPR009057">
    <property type="entry name" value="Homeodomain-like_sf"/>
</dbReference>
<dbReference type="Gene3D" id="1.10.10.60">
    <property type="entry name" value="Homeodomain-like"/>
    <property type="match status" value="1"/>
</dbReference>
<dbReference type="Pfam" id="PF25601">
    <property type="entry name" value="AAA_lid_14"/>
    <property type="match status" value="1"/>
</dbReference>
<dbReference type="InterPro" id="IPR027417">
    <property type="entry name" value="P-loop_NTPase"/>
</dbReference>
<evidence type="ECO:0000256" key="3">
    <source>
        <dbReference type="ARBA" id="ARBA00022840"/>
    </source>
</evidence>
<dbReference type="SUPFAM" id="SSF46689">
    <property type="entry name" value="Homeodomain-like"/>
    <property type="match status" value="1"/>
</dbReference>
<dbReference type="CDD" id="cd00130">
    <property type="entry name" value="PAS"/>
    <property type="match status" value="1"/>
</dbReference>
<feature type="domain" description="PAS" evidence="10">
    <location>
        <begin position="80"/>
        <end position="125"/>
    </location>
</feature>
<evidence type="ECO:0000256" key="8">
    <source>
        <dbReference type="ARBA" id="ARBA00029500"/>
    </source>
</evidence>
<organism evidence="12 13">
    <name type="scientific">Sporomusa ovata</name>
    <dbReference type="NCBI Taxonomy" id="2378"/>
    <lineage>
        <taxon>Bacteria</taxon>
        <taxon>Bacillati</taxon>
        <taxon>Bacillota</taxon>
        <taxon>Negativicutes</taxon>
        <taxon>Selenomonadales</taxon>
        <taxon>Sporomusaceae</taxon>
        <taxon>Sporomusa</taxon>
    </lineage>
</organism>
<dbReference type="GO" id="GO:0003677">
    <property type="term" value="F:DNA binding"/>
    <property type="evidence" value="ECO:0007669"/>
    <property type="project" value="UniProtKB-KW"/>
</dbReference>
<keyword evidence="5" id="KW-0238">DNA-binding</keyword>
<keyword evidence="13" id="KW-1185">Reference proteome</keyword>
<dbReference type="PROSITE" id="PS50112">
    <property type="entry name" value="PAS"/>
    <property type="match status" value="1"/>
</dbReference>
<dbReference type="PROSITE" id="PS00676">
    <property type="entry name" value="SIGMA54_INTERACT_2"/>
    <property type="match status" value="1"/>
</dbReference>
<evidence type="ECO:0000259" key="9">
    <source>
        <dbReference type="PROSITE" id="PS50045"/>
    </source>
</evidence>
<dbReference type="PROSITE" id="PS51671">
    <property type="entry name" value="ACT"/>
    <property type="match status" value="1"/>
</dbReference>
<dbReference type="Gene3D" id="3.30.70.260">
    <property type="match status" value="1"/>
</dbReference>
<evidence type="ECO:0000259" key="10">
    <source>
        <dbReference type="PROSITE" id="PS50112"/>
    </source>
</evidence>
<dbReference type="GO" id="GO:0005524">
    <property type="term" value="F:ATP binding"/>
    <property type="evidence" value="ECO:0007669"/>
    <property type="project" value="UniProtKB-KW"/>
</dbReference>
<dbReference type="InterPro" id="IPR002078">
    <property type="entry name" value="Sigma_54_int"/>
</dbReference>
<dbReference type="InterPro" id="IPR025662">
    <property type="entry name" value="Sigma_54_int_dom_ATP-bd_1"/>
</dbReference>
<protein>
    <recommendedName>
        <fullName evidence="8">HTH-type transcriptional regulatory protein TyrR</fullName>
    </recommendedName>
</protein>
<dbReference type="InterPro" id="IPR003593">
    <property type="entry name" value="AAA+_ATPase"/>
</dbReference>
<dbReference type="Pfam" id="PF00989">
    <property type="entry name" value="PAS"/>
    <property type="match status" value="1"/>
</dbReference>
<evidence type="ECO:0000313" key="13">
    <source>
        <dbReference type="Proteomes" id="UP000049855"/>
    </source>
</evidence>
<dbReference type="PROSITE" id="PS00688">
    <property type="entry name" value="SIGMA54_INTERACT_3"/>
    <property type="match status" value="1"/>
</dbReference>
<dbReference type="SUPFAM" id="SSF55785">
    <property type="entry name" value="PYP-like sensor domain (PAS domain)"/>
    <property type="match status" value="1"/>
</dbReference>
<dbReference type="Gene3D" id="3.30.450.20">
    <property type="entry name" value="PAS domain"/>
    <property type="match status" value="1"/>
</dbReference>
<evidence type="ECO:0000256" key="6">
    <source>
        <dbReference type="ARBA" id="ARBA00023159"/>
    </source>
</evidence>
<dbReference type="PANTHER" id="PTHR32071">
    <property type="entry name" value="TRANSCRIPTIONAL REGULATORY PROTEIN"/>
    <property type="match status" value="1"/>
</dbReference>
<dbReference type="InterPro" id="IPR030828">
    <property type="entry name" value="HTH_TyrR"/>
</dbReference>
<dbReference type="SMART" id="SM00091">
    <property type="entry name" value="PAS"/>
    <property type="match status" value="1"/>
</dbReference>
<dbReference type="InterPro" id="IPR025943">
    <property type="entry name" value="Sigma_54_int_dom_ATP-bd_2"/>
</dbReference>
<dbReference type="InterPro" id="IPR035965">
    <property type="entry name" value="PAS-like_dom_sf"/>
</dbReference>
<evidence type="ECO:0000313" key="12">
    <source>
        <dbReference type="EMBL" id="CQR72297.1"/>
    </source>
</evidence>
<dbReference type="Pfam" id="PF00158">
    <property type="entry name" value="Sigma54_activat"/>
    <property type="match status" value="1"/>
</dbReference>
<dbReference type="RefSeq" id="WP_021167021.1">
    <property type="nucleotide sequence ID" value="NZ_CTRP01000010.1"/>
</dbReference>
<keyword evidence="1" id="KW-0547">Nucleotide-binding</keyword>
<dbReference type="PANTHER" id="PTHR32071:SF57">
    <property type="entry name" value="C4-DICARBOXYLATE TRANSPORT TRANSCRIPTIONAL REGULATORY PROTEIN DCTD"/>
    <property type="match status" value="1"/>
</dbReference>
<dbReference type="InterPro" id="IPR058031">
    <property type="entry name" value="AAA_lid_NorR"/>
</dbReference>
<dbReference type="InterPro" id="IPR013767">
    <property type="entry name" value="PAS_fold"/>
</dbReference>
<keyword evidence="6" id="KW-0010">Activator</keyword>
<evidence type="ECO:0000256" key="2">
    <source>
        <dbReference type="ARBA" id="ARBA00022797"/>
    </source>
</evidence>
<dbReference type="Proteomes" id="UP000049855">
    <property type="component" value="Unassembled WGS sequence"/>
</dbReference>
<dbReference type="FunFam" id="3.40.50.300:FF:000006">
    <property type="entry name" value="DNA-binding transcriptional regulator NtrC"/>
    <property type="match status" value="1"/>
</dbReference>
<dbReference type="PROSITE" id="PS00675">
    <property type="entry name" value="SIGMA54_INTERACT_1"/>
    <property type="match status" value="1"/>
</dbReference>
<dbReference type="GO" id="GO:0006355">
    <property type="term" value="P:regulation of DNA-templated transcription"/>
    <property type="evidence" value="ECO:0007669"/>
    <property type="project" value="InterPro"/>
</dbReference>
<dbReference type="CDD" id="cd00009">
    <property type="entry name" value="AAA"/>
    <property type="match status" value="1"/>
</dbReference>
<feature type="domain" description="Sigma-54 factor interaction" evidence="9">
    <location>
        <begin position="207"/>
        <end position="437"/>
    </location>
</feature>
<feature type="domain" description="ACT" evidence="11">
    <location>
        <begin position="5"/>
        <end position="77"/>
    </location>
</feature>
<reference evidence="13" key="1">
    <citation type="submission" date="2015-03" db="EMBL/GenBank/DDBJ databases">
        <authorList>
            <person name="Nijsse Bart"/>
        </authorList>
    </citation>
    <scope>NUCLEOTIDE SEQUENCE [LARGE SCALE GENOMIC DNA]</scope>
</reference>
<evidence type="ECO:0000256" key="1">
    <source>
        <dbReference type="ARBA" id="ARBA00022741"/>
    </source>
</evidence>
<dbReference type="PROSITE" id="PS50045">
    <property type="entry name" value="SIGMA54_INTERACT_4"/>
    <property type="match status" value="1"/>
</dbReference>
<dbReference type="SUPFAM" id="SSF52540">
    <property type="entry name" value="P-loop containing nucleoside triphosphate hydrolases"/>
    <property type="match status" value="1"/>
</dbReference>
<dbReference type="InterPro" id="IPR045865">
    <property type="entry name" value="ACT-like_dom_sf"/>
</dbReference>
<dbReference type="InterPro" id="IPR025944">
    <property type="entry name" value="Sigma_54_int_dom_CS"/>
</dbReference>
<dbReference type="SUPFAM" id="SSF55021">
    <property type="entry name" value="ACT-like"/>
    <property type="match status" value="1"/>
</dbReference>
<dbReference type="InterPro" id="IPR002912">
    <property type="entry name" value="ACT_dom"/>
</dbReference>
<sequence>MENLCLRLSNIDRVGLVQDISNILAAYNINIVSMEVQPNTIYLEIEQLSGQRKDVLLDNFKKVSQIVNVQEILYMPHQQTVQQLQAVLTTASDGIIAINYQQQITQYNPAAEKIVHLPYEKVIGQLFSAVFNSAGFPLLDTLKDGLAFDNREVFLHQTKGHYLTSARPIKDSAGRINGAVAILKDIGDVRKLVDSFTGHRKNEFHDILYQSKAMQKVVETIKAIATGTSTVFIRGETGTGKELVARAIHATAPQAQKMFVPINCAAIPEALLESELFGYERGAFTGAEKNGKPGLFEFADGGTLFLDEVGELPLTLQAKLLRVLQERRVRRIGSSEEIPVDVRIIAATNQELEKMVADGRFRADLYYRLNVIPLFIPALRERREDIPLLTRNFFQRFSIRLHKTVSTISETAMTKLVHYDWPGNIRELENVIERAVNLVMGAVILAEHISFDYDFKFATDSQQSQLATLSYGTTITKAVAQVEYDILVQAMRQYHTSRTMGRALGLSHTTVIKKMHKYGLKFPQFDS</sequence>
<dbReference type="Gene3D" id="3.40.50.300">
    <property type="entry name" value="P-loop containing nucleotide triphosphate hydrolases"/>
    <property type="match status" value="1"/>
</dbReference>
<keyword evidence="4" id="KW-0805">Transcription regulation</keyword>
<keyword evidence="3" id="KW-0067">ATP-binding</keyword>
<proteinExistence type="predicted"/>
<dbReference type="Gene3D" id="1.10.8.60">
    <property type="match status" value="1"/>
</dbReference>
<evidence type="ECO:0000256" key="7">
    <source>
        <dbReference type="ARBA" id="ARBA00023163"/>
    </source>
</evidence>
<dbReference type="SMART" id="SM00382">
    <property type="entry name" value="AAA"/>
    <property type="match status" value="1"/>
</dbReference>
<dbReference type="NCBIfam" id="TIGR04381">
    <property type="entry name" value="HTH_TypR"/>
    <property type="match status" value="1"/>
</dbReference>
<keyword evidence="2" id="KW-0058">Aromatic hydrocarbons catabolism</keyword>
<evidence type="ECO:0000256" key="5">
    <source>
        <dbReference type="ARBA" id="ARBA00023125"/>
    </source>
</evidence>
<keyword evidence="7" id="KW-0804">Transcription</keyword>
<gene>
    <name evidence="12" type="ORF">SpAn4DRAFT_2757</name>
</gene>
<dbReference type="AlphaFoldDB" id="A0A0U1KXZ9"/>
<name>A0A0U1KXZ9_9FIRM</name>
<dbReference type="EMBL" id="CTRP01000010">
    <property type="protein sequence ID" value="CQR72297.1"/>
    <property type="molecule type" value="Genomic_DNA"/>
</dbReference>
<evidence type="ECO:0000256" key="4">
    <source>
        <dbReference type="ARBA" id="ARBA00023015"/>
    </source>
</evidence>
<dbReference type="FunFam" id="1.10.8.60:FF:000014">
    <property type="entry name" value="DNA-binding transcriptional regulator NtrC"/>
    <property type="match status" value="1"/>
</dbReference>
<dbReference type="InterPro" id="IPR000014">
    <property type="entry name" value="PAS"/>
</dbReference>
<dbReference type="Pfam" id="PF18024">
    <property type="entry name" value="HTH_50"/>
    <property type="match status" value="1"/>
</dbReference>
<accession>A0A0U1KXZ9</accession>
<evidence type="ECO:0000259" key="11">
    <source>
        <dbReference type="PROSITE" id="PS51671"/>
    </source>
</evidence>